<evidence type="ECO:0000313" key="5">
    <source>
        <dbReference type="EMBL" id="ELQ76991.1"/>
    </source>
</evidence>
<evidence type="ECO:0000259" key="4">
    <source>
        <dbReference type="SMART" id="SM00968"/>
    </source>
</evidence>
<proteinExistence type="predicted"/>
<dbReference type="Gene3D" id="3.40.50.300">
    <property type="entry name" value="P-loop containing nucleotide triphosphate hydrolases"/>
    <property type="match status" value="2"/>
</dbReference>
<feature type="coiled-coil region" evidence="3">
    <location>
        <begin position="778"/>
        <end position="871"/>
    </location>
</feature>
<dbReference type="InterPro" id="IPR003395">
    <property type="entry name" value="RecF/RecN/SMC_N"/>
</dbReference>
<dbReference type="PANTHER" id="PTHR18937">
    <property type="entry name" value="STRUCTURAL MAINTENANCE OF CHROMOSOMES SMC FAMILY MEMBER"/>
    <property type="match status" value="1"/>
</dbReference>
<dbReference type="GO" id="GO:0005524">
    <property type="term" value="F:ATP binding"/>
    <property type="evidence" value="ECO:0007669"/>
    <property type="project" value="InterPro"/>
</dbReference>
<keyword evidence="6" id="KW-1185">Reference proteome</keyword>
<dbReference type="STRING" id="72359.L7K0F5"/>
<dbReference type="PIRSF" id="PIRSF005719">
    <property type="entry name" value="SMC"/>
    <property type="match status" value="1"/>
</dbReference>
<dbReference type="FunCoup" id="L7K0F5">
    <property type="interactions" value="150"/>
</dbReference>
<dbReference type="SMART" id="SM00968">
    <property type="entry name" value="SMC_hinge"/>
    <property type="match status" value="1"/>
</dbReference>
<dbReference type="EMBL" id="JH993798">
    <property type="protein sequence ID" value="ELQ76991.1"/>
    <property type="molecule type" value="Genomic_DNA"/>
</dbReference>
<dbReference type="Pfam" id="PF06470">
    <property type="entry name" value="SMC_hinge"/>
    <property type="match status" value="1"/>
</dbReference>
<dbReference type="InterPro" id="IPR036277">
    <property type="entry name" value="SMC_hinge_sf"/>
</dbReference>
<comment type="subcellular location">
    <subcellularLocation>
        <location evidence="1">Nucleus</location>
    </subcellularLocation>
</comment>
<sequence length="1132" mass="132315">MQQKNIQQDRNLKMTDITLYNFKSYEGHHRISNISNFTTVVGSNGSGKSNIIDAVLFLFGYSAKKMRHKVNSGLINKGKDSCYVEIKFTASNDQFSVKRELIKGRSLYYINDKEVNVAEVRDKMKYYNVDLEHNRFLILQGEIEAIAMMKPKDEKNVGILEYLEDIIGTNVYHDEIQVLEQQLSALKEKEDVMKSSFKFQEKEFNFVRAKNESNEQLLNERAEWLKEKIRLNYLEEIKEARVRDKLMKENKSLENELSKIKNNDDVEQIKMLEGELVKHKSALSRKEREFLSCKQEVNRINREILRRESDYEMLVRTEKMAVQEYENTIREQKMNQIEVEAIKTEKDENMREIDVFEKKLRAKEDELVRLRQNCKHGDKIRALKKLMDRYEKDILNLNEKKSRIRLNQTQQDEVVLRNKILECEKNLNILKGLDRNICTDMRVLKNNIQATEQELESKKEQLREAKQQNTTRKTESELIGRLKGVEGFIGRLGDLGRVNSKYDIAITAASKGKLNNIVVKSVESAENCIKIINTNGLKRTSFLVMDRLVDEPLKKDKDFVYCVDLIDCKEKYKKAFSFVLKDTILCNDLDEATSVAFDRKIRRRTVSLQGDLIEKSGIMSRMKVTGSMNTQVDTEKLEKKLARIEAAKSNMENLLKEKEEQIRAVKSILDGRKEANECINDLEQKMGRMIDSYCKLTNKSRTDDLNALFRDDNEEMRALDEKVNELKNEIKGVRKEIEDLEGNEIKGRTCDKQLLTDQINLFIKRNQDLDEKMNRILLLDTQSKLKNVDNTLKDARRKMKEIESMDEIKKECNSKTKLCMELETVYENEQDEIRRLCEQINDLKNVTEELMQKELEIRNRIEKNLEKMKKKSMKNDHMDELKVFKRLGYRFDDIMGSENDDNISKKVVDYKTIDNTELDNLIGETQFKIQKLDKNEKIDFELVHEYKNKKIEYENVKNEYNRFMNTFDTIVKQFSDLKNKRHEEFMNGFAIINKHLKEIYQTITFGGNAELELVDYTDPFSEGVVLSVMPPKKTWNKVSSLSGGEKTLASLALVFALHTYSPSPFYVMDEIDAALDFRNVSLVANLIKEQKGQFLVISLRNDMFELADKLVGVYKNEGKSNIIVLDADAIHA</sequence>
<dbReference type="VEuPathDB" id="MicrosporidiaDB:THOM_0018"/>
<evidence type="ECO:0000313" key="6">
    <source>
        <dbReference type="Proteomes" id="UP000011185"/>
    </source>
</evidence>
<protein>
    <submittedName>
        <fullName evidence="5">Structural maintenance of chromosome protein 4</fullName>
    </submittedName>
</protein>
<dbReference type="GO" id="GO:0016887">
    <property type="term" value="F:ATP hydrolysis activity"/>
    <property type="evidence" value="ECO:0007669"/>
    <property type="project" value="InterPro"/>
</dbReference>
<dbReference type="OMA" id="CPALDNM"/>
<organism evidence="5 6">
    <name type="scientific">Trachipleistophora hominis</name>
    <name type="common">Microsporidian parasite</name>
    <dbReference type="NCBI Taxonomy" id="72359"/>
    <lineage>
        <taxon>Eukaryota</taxon>
        <taxon>Fungi</taxon>
        <taxon>Fungi incertae sedis</taxon>
        <taxon>Microsporidia</taxon>
        <taxon>Pleistophoridae</taxon>
        <taxon>Trachipleistophora</taxon>
    </lineage>
</organism>
<dbReference type="AlphaFoldDB" id="L7K0F5"/>
<keyword evidence="2 3" id="KW-0175">Coiled coil</keyword>
<dbReference type="SUPFAM" id="SSF75553">
    <property type="entry name" value="Smc hinge domain"/>
    <property type="match status" value="1"/>
</dbReference>
<dbReference type="GO" id="GO:0051276">
    <property type="term" value="P:chromosome organization"/>
    <property type="evidence" value="ECO:0007669"/>
    <property type="project" value="InterPro"/>
</dbReference>
<feature type="coiled-coil region" evidence="3">
    <location>
        <begin position="339"/>
        <end position="407"/>
    </location>
</feature>
<evidence type="ECO:0000256" key="1">
    <source>
        <dbReference type="ARBA" id="ARBA00004123"/>
    </source>
</evidence>
<dbReference type="GO" id="GO:0005694">
    <property type="term" value="C:chromosome"/>
    <property type="evidence" value="ECO:0007669"/>
    <property type="project" value="InterPro"/>
</dbReference>
<dbReference type="InParanoid" id="L7K0F5"/>
<accession>L7K0F5</accession>
<feature type="coiled-coil region" evidence="3">
    <location>
        <begin position="441"/>
        <end position="475"/>
    </location>
</feature>
<dbReference type="InterPro" id="IPR027417">
    <property type="entry name" value="P-loop_NTPase"/>
</dbReference>
<name>L7K0F5_TRAHO</name>
<evidence type="ECO:0000256" key="3">
    <source>
        <dbReference type="SAM" id="Coils"/>
    </source>
</evidence>
<reference evidence="5 6" key="1">
    <citation type="journal article" date="2012" name="PLoS Pathog.">
        <title>The genome of the obligate intracellular parasite Trachipleistophora hominis: new insights into microsporidian genome dynamics and reductive evolution.</title>
        <authorList>
            <person name="Heinz E."/>
            <person name="Williams T.A."/>
            <person name="Nakjang S."/>
            <person name="Noel C.J."/>
            <person name="Swan D.C."/>
            <person name="Goldberg A.V."/>
            <person name="Harris S.R."/>
            <person name="Weinmaier T."/>
            <person name="Markert S."/>
            <person name="Becher D."/>
            <person name="Bernhardt J."/>
            <person name="Dagan T."/>
            <person name="Hacker C."/>
            <person name="Lucocq J.M."/>
            <person name="Schweder T."/>
            <person name="Rattei T."/>
            <person name="Hall N."/>
            <person name="Hirt R.P."/>
            <person name="Embley T.M."/>
        </authorList>
    </citation>
    <scope>NUCLEOTIDE SEQUENCE [LARGE SCALE GENOMIC DNA]</scope>
</reference>
<dbReference type="Gene3D" id="1.20.1060.20">
    <property type="match status" value="1"/>
</dbReference>
<feature type="coiled-coil region" evidence="3">
    <location>
        <begin position="634"/>
        <end position="668"/>
    </location>
</feature>
<dbReference type="OrthoDB" id="5575062at2759"/>
<dbReference type="SUPFAM" id="SSF52540">
    <property type="entry name" value="P-loop containing nucleoside triphosphate hydrolases"/>
    <property type="match status" value="1"/>
</dbReference>
<feature type="coiled-coil region" evidence="3">
    <location>
        <begin position="709"/>
        <end position="743"/>
    </location>
</feature>
<feature type="domain" description="SMC hinge" evidence="4">
    <location>
        <begin position="486"/>
        <end position="596"/>
    </location>
</feature>
<dbReference type="InterPro" id="IPR010935">
    <property type="entry name" value="SMC_hinge"/>
</dbReference>
<dbReference type="InterPro" id="IPR024704">
    <property type="entry name" value="SMC"/>
</dbReference>
<dbReference type="Pfam" id="PF02463">
    <property type="entry name" value="SMC_N"/>
    <property type="match status" value="1"/>
</dbReference>
<gene>
    <name evidence="5" type="ORF">THOM_0018</name>
</gene>
<dbReference type="Gene3D" id="3.30.70.1620">
    <property type="match status" value="1"/>
</dbReference>
<feature type="coiled-coil region" evidence="3">
    <location>
        <begin position="169"/>
        <end position="303"/>
    </location>
</feature>
<evidence type="ECO:0000256" key="2">
    <source>
        <dbReference type="ARBA" id="ARBA00023054"/>
    </source>
</evidence>
<dbReference type="Proteomes" id="UP000011185">
    <property type="component" value="Unassembled WGS sequence"/>
</dbReference>
<dbReference type="GO" id="GO:0005634">
    <property type="term" value="C:nucleus"/>
    <property type="evidence" value="ECO:0007669"/>
    <property type="project" value="UniProtKB-SubCell"/>
</dbReference>
<dbReference type="HOGENOM" id="CLU_001042_4_1_1"/>